<dbReference type="Proteomes" id="UP000321638">
    <property type="component" value="Unassembled WGS sequence"/>
</dbReference>
<evidence type="ECO:0000256" key="1">
    <source>
        <dbReference type="SAM" id="SignalP"/>
    </source>
</evidence>
<comment type="caution">
    <text evidence="2">The sequence shown here is derived from an EMBL/GenBank/DDBJ whole genome shotgun (WGS) entry which is preliminary data.</text>
</comment>
<gene>
    <name evidence="2" type="ORF">FHP25_39545</name>
</gene>
<evidence type="ECO:0000313" key="2">
    <source>
        <dbReference type="EMBL" id="TXL69296.1"/>
    </source>
</evidence>
<sequence>MRMRRIPIVVALAPALCATAALAQDWQGFPPYPASTALCDQRVHGSTREIHWSAYASGDSPQAVVAFYAGKLGKPKADPDGTRFSIGSDDRAERILAIYPVDGSYPRCGKDPGPGARTVLIISRAITR</sequence>
<keyword evidence="3" id="KW-1185">Reference proteome</keyword>
<name>A0A5C8P6Q2_9HYPH</name>
<keyword evidence="1" id="KW-0732">Signal</keyword>
<feature type="signal peptide" evidence="1">
    <location>
        <begin position="1"/>
        <end position="23"/>
    </location>
</feature>
<organism evidence="2 3">
    <name type="scientific">Vineibacter terrae</name>
    <dbReference type="NCBI Taxonomy" id="2586908"/>
    <lineage>
        <taxon>Bacteria</taxon>
        <taxon>Pseudomonadati</taxon>
        <taxon>Pseudomonadota</taxon>
        <taxon>Alphaproteobacteria</taxon>
        <taxon>Hyphomicrobiales</taxon>
        <taxon>Vineibacter</taxon>
    </lineage>
</organism>
<feature type="chain" id="PRO_5022764233" evidence="1">
    <location>
        <begin position="24"/>
        <end position="128"/>
    </location>
</feature>
<reference evidence="2 3" key="1">
    <citation type="submission" date="2019-06" db="EMBL/GenBank/DDBJ databases">
        <title>New taxonomy in bacterial strain CC-CFT640, isolated from vineyard.</title>
        <authorList>
            <person name="Lin S.-Y."/>
            <person name="Tsai C.-F."/>
            <person name="Young C.-C."/>
        </authorList>
    </citation>
    <scope>NUCLEOTIDE SEQUENCE [LARGE SCALE GENOMIC DNA]</scope>
    <source>
        <strain evidence="2 3">CC-CFT640</strain>
    </source>
</reference>
<dbReference type="RefSeq" id="WP_178134133.1">
    <property type="nucleotide sequence ID" value="NZ_VDUZ01000089.1"/>
</dbReference>
<evidence type="ECO:0000313" key="3">
    <source>
        <dbReference type="Proteomes" id="UP000321638"/>
    </source>
</evidence>
<accession>A0A5C8P6Q2</accession>
<dbReference type="AlphaFoldDB" id="A0A5C8P6Q2"/>
<dbReference type="EMBL" id="VDUZ01000089">
    <property type="protein sequence ID" value="TXL69296.1"/>
    <property type="molecule type" value="Genomic_DNA"/>
</dbReference>
<proteinExistence type="predicted"/>
<protein>
    <submittedName>
        <fullName evidence="2">Uncharacterized protein</fullName>
    </submittedName>
</protein>